<sequence length="131" mass="15530">MVSRFTLFSRLQRQYGSNQIRYLPLAALFFFFQSSPLQAEPDRYTRRIGRDGYTYRESTGSVCDFPSHRYIGLYPSRHLQIPVRTGRYGTYRPIFKSMNYAKKNERHTSHKSDYKSLIETARKKSKTRAKV</sequence>
<comment type="caution">
    <text evidence="1">The sequence shown here is derived from an EMBL/GenBank/DDBJ whole genome shotgun (WGS) entry which is preliminary data.</text>
</comment>
<organism evidence="1 2">
    <name type="scientific">Rhododendron molle</name>
    <name type="common">Chinese azalea</name>
    <name type="synonym">Azalea mollis</name>
    <dbReference type="NCBI Taxonomy" id="49168"/>
    <lineage>
        <taxon>Eukaryota</taxon>
        <taxon>Viridiplantae</taxon>
        <taxon>Streptophyta</taxon>
        <taxon>Embryophyta</taxon>
        <taxon>Tracheophyta</taxon>
        <taxon>Spermatophyta</taxon>
        <taxon>Magnoliopsida</taxon>
        <taxon>eudicotyledons</taxon>
        <taxon>Gunneridae</taxon>
        <taxon>Pentapetalae</taxon>
        <taxon>asterids</taxon>
        <taxon>Ericales</taxon>
        <taxon>Ericaceae</taxon>
        <taxon>Ericoideae</taxon>
        <taxon>Rhodoreae</taxon>
        <taxon>Rhododendron</taxon>
    </lineage>
</organism>
<keyword evidence="2" id="KW-1185">Reference proteome</keyword>
<evidence type="ECO:0000313" key="2">
    <source>
        <dbReference type="Proteomes" id="UP001062846"/>
    </source>
</evidence>
<protein>
    <submittedName>
        <fullName evidence="1">Uncharacterized protein</fullName>
    </submittedName>
</protein>
<dbReference type="EMBL" id="CM046393">
    <property type="protein sequence ID" value="KAI8552101.1"/>
    <property type="molecule type" value="Genomic_DNA"/>
</dbReference>
<accession>A0ACC0NFR3</accession>
<dbReference type="Proteomes" id="UP001062846">
    <property type="component" value="Chromosome 6"/>
</dbReference>
<name>A0ACC0NFR3_RHOML</name>
<reference evidence="1" key="1">
    <citation type="submission" date="2022-02" db="EMBL/GenBank/DDBJ databases">
        <title>Plant Genome Project.</title>
        <authorList>
            <person name="Zhang R.-G."/>
        </authorList>
    </citation>
    <scope>NUCLEOTIDE SEQUENCE</scope>
    <source>
        <strain evidence="1">AT1</strain>
    </source>
</reference>
<proteinExistence type="predicted"/>
<gene>
    <name evidence="1" type="ORF">RHMOL_Rhmol06G0238500</name>
</gene>
<evidence type="ECO:0000313" key="1">
    <source>
        <dbReference type="EMBL" id="KAI8552101.1"/>
    </source>
</evidence>